<reference evidence="9 10" key="1">
    <citation type="submission" date="2020-08" db="EMBL/GenBank/DDBJ databases">
        <title>Sequencing the genomes of 1000 actinobacteria strains.</title>
        <authorList>
            <person name="Klenk H.-P."/>
        </authorList>
    </citation>
    <scope>NUCLEOTIDE SEQUENCE [LARGE SCALE GENOMIC DNA]</scope>
    <source>
        <strain evidence="9 10">DSM 44320</strain>
    </source>
</reference>
<evidence type="ECO:0000256" key="4">
    <source>
        <dbReference type="ARBA" id="ARBA00011881"/>
    </source>
</evidence>
<dbReference type="RefSeq" id="WP_183658881.1">
    <property type="nucleotide sequence ID" value="NZ_BAAAXX010000033.1"/>
</dbReference>
<dbReference type="PROSITE" id="PS00768">
    <property type="entry name" value="TRANSTHYRETIN_1"/>
    <property type="match status" value="1"/>
</dbReference>
<dbReference type="NCBIfam" id="TIGR02962">
    <property type="entry name" value="hdxy_isourate"/>
    <property type="match status" value="1"/>
</dbReference>
<evidence type="ECO:0000256" key="6">
    <source>
        <dbReference type="ARBA" id="ARBA00022801"/>
    </source>
</evidence>
<comment type="catalytic activity">
    <reaction evidence="1 7">
        <text>5-hydroxyisourate + H2O = 5-hydroxy-2-oxo-4-ureido-2,5-dihydro-1H-imidazole-5-carboxylate + H(+)</text>
        <dbReference type="Rhea" id="RHEA:23736"/>
        <dbReference type="ChEBI" id="CHEBI:15377"/>
        <dbReference type="ChEBI" id="CHEBI:15378"/>
        <dbReference type="ChEBI" id="CHEBI:18072"/>
        <dbReference type="ChEBI" id="CHEBI:58639"/>
        <dbReference type="EC" id="3.5.2.17"/>
    </reaction>
</comment>
<dbReference type="GeneID" id="95394156"/>
<dbReference type="InterPro" id="IPR023418">
    <property type="entry name" value="Thyroxine_BS"/>
</dbReference>
<dbReference type="SUPFAM" id="SSF49472">
    <property type="entry name" value="Transthyretin (synonym: prealbumin)"/>
    <property type="match status" value="1"/>
</dbReference>
<dbReference type="CDD" id="cd05822">
    <property type="entry name" value="TLP_HIUase"/>
    <property type="match status" value="1"/>
</dbReference>
<organism evidence="9 10">
    <name type="scientific">Nonomuraea dietziae</name>
    <dbReference type="NCBI Taxonomy" id="65515"/>
    <lineage>
        <taxon>Bacteria</taxon>
        <taxon>Bacillati</taxon>
        <taxon>Actinomycetota</taxon>
        <taxon>Actinomycetes</taxon>
        <taxon>Streptosporangiales</taxon>
        <taxon>Streptosporangiaceae</taxon>
        <taxon>Nonomuraea</taxon>
    </lineage>
</organism>
<proteinExistence type="inferred from homology"/>
<dbReference type="GO" id="GO:0006144">
    <property type="term" value="P:purine nucleobase metabolic process"/>
    <property type="evidence" value="ECO:0007669"/>
    <property type="project" value="UniProtKB-KW"/>
</dbReference>
<dbReference type="InterPro" id="IPR014306">
    <property type="entry name" value="Hydroxyisourate_hydrolase"/>
</dbReference>
<name>A0A7W5VHE7_9ACTN</name>
<evidence type="ECO:0000256" key="3">
    <source>
        <dbReference type="ARBA" id="ARBA00009850"/>
    </source>
</evidence>
<evidence type="ECO:0000313" key="10">
    <source>
        <dbReference type="Proteomes" id="UP000579945"/>
    </source>
</evidence>
<evidence type="ECO:0000313" key="9">
    <source>
        <dbReference type="EMBL" id="MBB3732105.1"/>
    </source>
</evidence>
<evidence type="ECO:0000256" key="1">
    <source>
        <dbReference type="ARBA" id="ARBA00001043"/>
    </source>
</evidence>
<evidence type="ECO:0000256" key="5">
    <source>
        <dbReference type="ARBA" id="ARBA00022631"/>
    </source>
</evidence>
<dbReference type="EC" id="3.5.2.17" evidence="7"/>
<evidence type="ECO:0000259" key="8">
    <source>
        <dbReference type="Pfam" id="PF00576"/>
    </source>
</evidence>
<gene>
    <name evidence="9" type="ORF">FHR33_007965</name>
</gene>
<dbReference type="EMBL" id="JACIBV010000001">
    <property type="protein sequence ID" value="MBB3732105.1"/>
    <property type="molecule type" value="Genomic_DNA"/>
</dbReference>
<comment type="subunit">
    <text evidence="4 7">Homotetramer.</text>
</comment>
<evidence type="ECO:0000256" key="2">
    <source>
        <dbReference type="ARBA" id="ARBA00002704"/>
    </source>
</evidence>
<dbReference type="PANTHER" id="PTHR10395:SF7">
    <property type="entry name" value="5-HYDROXYISOURATE HYDROLASE"/>
    <property type="match status" value="1"/>
</dbReference>
<keyword evidence="6 7" id="KW-0378">Hydrolase</keyword>
<feature type="domain" description="Transthyretin/hydroxyisourate hydrolase" evidence="8">
    <location>
        <begin position="4"/>
        <end position="98"/>
    </location>
</feature>
<keyword evidence="5 7" id="KW-0659">Purine metabolism</keyword>
<evidence type="ECO:0000256" key="7">
    <source>
        <dbReference type="RuleBase" id="RU361270"/>
    </source>
</evidence>
<sequence>MSFSTHVLDAVTGRPAAGVAVRLEHEGQVVAQGRTDDDGRIKGWNPGAGVHRVVFDTGAYLEQTFYPEVVITFTVADPAEHYHVPLLLSPFAYSTYRGS</sequence>
<comment type="similarity">
    <text evidence="3 7">Belongs to the transthyretin family. 5-hydroxyisourate hydrolase subfamily.</text>
</comment>
<dbReference type="InterPro" id="IPR023416">
    <property type="entry name" value="Transthyretin/HIU_hydrolase_d"/>
</dbReference>
<dbReference type="PANTHER" id="PTHR10395">
    <property type="entry name" value="URICASE AND TRANSTHYRETIN-RELATED"/>
    <property type="match status" value="1"/>
</dbReference>
<dbReference type="GO" id="GO:0033971">
    <property type="term" value="F:hydroxyisourate hydrolase activity"/>
    <property type="evidence" value="ECO:0007669"/>
    <property type="project" value="UniProtKB-EC"/>
</dbReference>
<protein>
    <recommendedName>
        <fullName evidence="7">5-hydroxyisourate hydrolase</fullName>
        <shortName evidence="7">HIU hydrolase</shortName>
        <shortName evidence="7">HIUHase</shortName>
        <ecNumber evidence="7">3.5.2.17</ecNumber>
    </recommendedName>
</protein>
<comment type="caution">
    <text evidence="9">The sequence shown here is derived from an EMBL/GenBank/DDBJ whole genome shotgun (WGS) entry which is preliminary data.</text>
</comment>
<dbReference type="Gene3D" id="2.60.40.180">
    <property type="entry name" value="Transthyretin/hydroxyisourate hydrolase domain"/>
    <property type="match status" value="1"/>
</dbReference>
<dbReference type="AlphaFoldDB" id="A0A7W5VHE7"/>
<dbReference type="Pfam" id="PF00576">
    <property type="entry name" value="Transthyretin"/>
    <property type="match status" value="1"/>
</dbReference>
<keyword evidence="10" id="KW-1185">Reference proteome</keyword>
<dbReference type="Proteomes" id="UP000579945">
    <property type="component" value="Unassembled WGS sequence"/>
</dbReference>
<accession>A0A7W5VHE7</accession>
<comment type="function">
    <text evidence="2">Catalyzes the hydrolysis of 5-hydroxyisourate (HIU) to 2-oxo-4-hydroxy-4-carboxy-5-ureidoimidazoline (OHCU).</text>
</comment>
<dbReference type="InterPro" id="IPR036817">
    <property type="entry name" value="Transthyretin/HIU_hydrolase_sf"/>
</dbReference>